<dbReference type="AlphaFoldDB" id="A0A250JXM6"/>
<dbReference type="RefSeq" id="WP_095959440.1">
    <property type="nucleotide sequence ID" value="NZ_CP022203.1"/>
</dbReference>
<organism evidence="1 2">
    <name type="scientific">Corallococcus macrosporus DSM 14697</name>
    <dbReference type="NCBI Taxonomy" id="1189310"/>
    <lineage>
        <taxon>Bacteria</taxon>
        <taxon>Pseudomonadati</taxon>
        <taxon>Myxococcota</taxon>
        <taxon>Myxococcia</taxon>
        <taxon>Myxococcales</taxon>
        <taxon>Cystobacterineae</taxon>
        <taxon>Myxococcaceae</taxon>
        <taxon>Corallococcus</taxon>
    </lineage>
</organism>
<accession>A0A250JXM6</accession>
<reference evidence="1 2" key="1">
    <citation type="submission" date="2017-06" db="EMBL/GenBank/DDBJ databases">
        <title>Sequencing and comparative analysis of myxobacterial genomes.</title>
        <authorList>
            <person name="Rupp O."/>
            <person name="Goesmann A."/>
            <person name="Sogaard-Andersen L."/>
        </authorList>
    </citation>
    <scope>NUCLEOTIDE SEQUENCE [LARGE SCALE GENOMIC DNA]</scope>
    <source>
        <strain evidence="1 2">DSM 14697</strain>
    </source>
</reference>
<proteinExistence type="predicted"/>
<dbReference type="EMBL" id="CP022203">
    <property type="protein sequence ID" value="ATB48619.1"/>
    <property type="molecule type" value="Genomic_DNA"/>
</dbReference>
<protein>
    <submittedName>
        <fullName evidence="1">Uncharacterized protein</fullName>
    </submittedName>
</protein>
<dbReference type="KEGG" id="mmas:MYMAC_004246"/>
<dbReference type="Proteomes" id="UP000217343">
    <property type="component" value="Chromosome"/>
</dbReference>
<dbReference type="OrthoDB" id="5381377at2"/>
<name>A0A250JXM6_9BACT</name>
<sequence length="209" mass="23195">MTSYNVHKLFEEIERVVKSDLSVAAALLHIIQFCEAARPHPDWAALRTLEVEGDLRQLQQWLETLIRETPPPAAITGLWFGLFNPVVQERVTADIHLIGAPYDATHHDWLFRERWGSDTPDSGSSVLDAIYQIAYGHEDGLGNDAEYPLALTYAALAIRHLAQRMGPTILGEAAQRVLLVGFDSGDFLCIGAVRQEGLVFSRSTEVMAS</sequence>
<evidence type="ECO:0000313" key="1">
    <source>
        <dbReference type="EMBL" id="ATB48619.1"/>
    </source>
</evidence>
<gene>
    <name evidence="1" type="ORF">MYMAC_004246</name>
</gene>
<keyword evidence="2" id="KW-1185">Reference proteome</keyword>
<evidence type="ECO:0000313" key="2">
    <source>
        <dbReference type="Proteomes" id="UP000217343"/>
    </source>
</evidence>